<dbReference type="SUPFAM" id="SSF51430">
    <property type="entry name" value="NAD(P)-linked oxidoreductase"/>
    <property type="match status" value="1"/>
</dbReference>
<feature type="compositionally biased region" description="Polar residues" evidence="4">
    <location>
        <begin position="914"/>
        <end position="925"/>
    </location>
</feature>
<keyword evidence="1" id="KW-0521">NADP</keyword>
<evidence type="ECO:0000313" key="7">
    <source>
        <dbReference type="Proteomes" id="UP000830671"/>
    </source>
</evidence>
<name>A0A9Q8WNA3_9PEZI</name>
<feature type="compositionally biased region" description="Polar residues" evidence="4">
    <location>
        <begin position="846"/>
        <end position="861"/>
    </location>
</feature>
<dbReference type="GO" id="GO:0016491">
    <property type="term" value="F:oxidoreductase activity"/>
    <property type="evidence" value="ECO:0007669"/>
    <property type="project" value="UniProtKB-KW"/>
</dbReference>
<dbReference type="RefSeq" id="XP_049151097.1">
    <property type="nucleotide sequence ID" value="XM_049293951.1"/>
</dbReference>
<feature type="region of interest" description="Disordered" evidence="4">
    <location>
        <begin position="846"/>
        <end position="873"/>
    </location>
</feature>
<evidence type="ECO:0000256" key="4">
    <source>
        <dbReference type="SAM" id="MobiDB-lite"/>
    </source>
</evidence>
<comment type="similarity">
    <text evidence="3">Belongs to the aldo/keto reductase family. Aldo/keto reductase 2 subfamily.</text>
</comment>
<dbReference type="InterPro" id="IPR023210">
    <property type="entry name" value="NADP_OxRdtase_dom"/>
</dbReference>
<feature type="region of interest" description="Disordered" evidence="4">
    <location>
        <begin position="902"/>
        <end position="925"/>
    </location>
</feature>
<sequence length="925" mass="103284">MSALPMAAPPKSPLARYRILSPTASVRVSPLCLGAMNFGDAWKGYMGTCDQKTVEEILDFFHEQGGNFIDTANNYQFEESEEWIGEWMKKRGVLIATKYTTNFQAGPNAPGIMANFTGNGSKSLHTSVEASLRKLKTDYIDLVSSFVSYLSSDVTYTEQLYVHWWDYSTSIPELMQSLNNLVITGKVLFLGISDTPAWIVSKANEYARNHGLRQFSVYQGRWSAASRDFEREIIPMTKAEGMSLAPWGALGGGAFKTEEQRKSQEGRKVQASEAQIKISQVLEKIATSKGTIITSVALAYVMQKTPYVFPIVGGRTVDHLKQNIEALALDLSDEEIQEIEGAVPFDMGFPHNFLWGEKVPSNPGEVWLLNMGGTFDYYNFIHVSGQILIQFAMLNLVKICRLIAPGTTPITMHSFRIAYAGRMKILDWNYWLPVTYLKEIGSERMTIDPQLHEGNSPKSIQSDEHYMAFYGLAFQTIPRWVRVSTHREDFATRESNYSINDARRSLPGFPQDINPDILAGVTVKVEESDQNFGTWQLVTHDQSSPLPSIEESLSIGESPPQSMGSIMPATPLDVDYSFSPFPRSSSQFDRNEAWDPAGDVPVPKQYQLSAPKISSPLKRQRGRPSLRCHTKMTIDNYKMLTAPERSQVPMYQSIRDGFDTREINSFTKLQSTRRRKRSPAPPGIGSLPVSCGIKSASFRSNTKSTRMRERFVIDSDLQEITRVRASSKAVDLLAMPESQGEATLDYFHHTKRNNINEDSGSPRVLPSLRTIEVLPQHRRSRHRSGKLFILSDDVEEIEPARHDALQSDRACAVSRGDSHVGASSLSREASATALVGDVFGDELRTNQLATTDSTTPANTMTKMKPDAEHKTSLGLMSTGETYVDGETPKAWPAGLQGESVWTGAFTDLRPRPNGTFSSERQSYRK</sequence>
<evidence type="ECO:0000313" key="6">
    <source>
        <dbReference type="EMBL" id="UQC89496.1"/>
    </source>
</evidence>
<feature type="domain" description="NADP-dependent oxidoreductase" evidence="5">
    <location>
        <begin position="30"/>
        <end position="144"/>
    </location>
</feature>
<dbReference type="KEGG" id="clup:CLUP02_15027"/>
<dbReference type="Pfam" id="PF00248">
    <property type="entry name" value="Aldo_ket_red"/>
    <property type="match status" value="2"/>
</dbReference>
<keyword evidence="7" id="KW-1185">Reference proteome</keyword>
<evidence type="ECO:0000256" key="2">
    <source>
        <dbReference type="ARBA" id="ARBA00023002"/>
    </source>
</evidence>
<dbReference type="EMBL" id="CP019480">
    <property type="protein sequence ID" value="UQC89496.1"/>
    <property type="molecule type" value="Genomic_DNA"/>
</dbReference>
<dbReference type="AlphaFoldDB" id="A0A9Q8WNA3"/>
<keyword evidence="2" id="KW-0560">Oxidoreductase</keyword>
<feature type="domain" description="NADP-dependent oxidoreductase" evidence="5">
    <location>
        <begin position="153"/>
        <end position="342"/>
    </location>
</feature>
<dbReference type="GeneID" id="73348961"/>
<organism evidence="6 7">
    <name type="scientific">Colletotrichum lupini</name>
    <dbReference type="NCBI Taxonomy" id="145971"/>
    <lineage>
        <taxon>Eukaryota</taxon>
        <taxon>Fungi</taxon>
        <taxon>Dikarya</taxon>
        <taxon>Ascomycota</taxon>
        <taxon>Pezizomycotina</taxon>
        <taxon>Sordariomycetes</taxon>
        <taxon>Hypocreomycetidae</taxon>
        <taxon>Glomerellales</taxon>
        <taxon>Glomerellaceae</taxon>
        <taxon>Colletotrichum</taxon>
        <taxon>Colletotrichum acutatum species complex</taxon>
    </lineage>
</organism>
<dbReference type="Proteomes" id="UP000830671">
    <property type="component" value="Chromosome 8"/>
</dbReference>
<proteinExistence type="inferred from homology"/>
<dbReference type="InterPro" id="IPR050523">
    <property type="entry name" value="AKR_Detox_Biosynth"/>
</dbReference>
<evidence type="ECO:0000259" key="5">
    <source>
        <dbReference type="Pfam" id="PF00248"/>
    </source>
</evidence>
<feature type="region of interest" description="Disordered" evidence="4">
    <location>
        <begin position="543"/>
        <end position="562"/>
    </location>
</feature>
<evidence type="ECO:0000256" key="3">
    <source>
        <dbReference type="ARBA" id="ARBA00038157"/>
    </source>
</evidence>
<feature type="compositionally biased region" description="Low complexity" evidence="4">
    <location>
        <begin position="543"/>
        <end position="555"/>
    </location>
</feature>
<reference evidence="6" key="1">
    <citation type="journal article" date="2021" name="Mol. Plant Microbe Interact.">
        <title>Complete Genome Sequence of the Plant-Pathogenic Fungus Colletotrichum lupini.</title>
        <authorList>
            <person name="Baroncelli R."/>
            <person name="Pensec F."/>
            <person name="Da Lio D."/>
            <person name="Boufleur T."/>
            <person name="Vicente I."/>
            <person name="Sarrocco S."/>
            <person name="Picot A."/>
            <person name="Baraldi E."/>
            <person name="Sukno S."/>
            <person name="Thon M."/>
            <person name="Le Floch G."/>
        </authorList>
    </citation>
    <scope>NUCLEOTIDE SEQUENCE</scope>
    <source>
        <strain evidence="6">IMI 504893</strain>
    </source>
</reference>
<accession>A0A9Q8WNA3</accession>
<evidence type="ECO:0000256" key="1">
    <source>
        <dbReference type="ARBA" id="ARBA00022857"/>
    </source>
</evidence>
<dbReference type="PANTHER" id="PTHR43364:SF7">
    <property type="entry name" value="NADP-DEPENDENT OXIDOREDUCTASE DOMAIN-CONTAINING PROTEIN-RELATED"/>
    <property type="match status" value="1"/>
</dbReference>
<dbReference type="PANTHER" id="PTHR43364">
    <property type="entry name" value="NADH-SPECIFIC METHYLGLYOXAL REDUCTASE-RELATED"/>
    <property type="match status" value="1"/>
</dbReference>
<dbReference type="Gene3D" id="3.20.20.100">
    <property type="entry name" value="NADP-dependent oxidoreductase domain"/>
    <property type="match status" value="1"/>
</dbReference>
<protein>
    <submittedName>
        <fullName evidence="6">Aldo/keto reductase</fullName>
    </submittedName>
</protein>
<dbReference type="InterPro" id="IPR036812">
    <property type="entry name" value="NAD(P)_OxRdtase_dom_sf"/>
</dbReference>
<gene>
    <name evidence="6" type="ORF">CLUP02_15027</name>
</gene>